<feature type="compositionally biased region" description="Low complexity" evidence="1">
    <location>
        <begin position="761"/>
        <end position="780"/>
    </location>
</feature>
<comment type="caution">
    <text evidence="2">The sequence shown here is derived from an EMBL/GenBank/DDBJ whole genome shotgun (WGS) entry which is preliminary data.</text>
</comment>
<accession>A0A1Y5F5L4</accession>
<feature type="compositionally biased region" description="Basic and acidic residues" evidence="1">
    <location>
        <begin position="811"/>
        <end position="834"/>
    </location>
</feature>
<feature type="compositionally biased region" description="Polar residues" evidence="1">
    <location>
        <begin position="865"/>
        <end position="885"/>
    </location>
</feature>
<evidence type="ECO:0000313" key="2">
    <source>
        <dbReference type="EMBL" id="OUR96183.1"/>
    </source>
</evidence>
<dbReference type="AlphaFoldDB" id="A0A1Y5F5L4"/>
<feature type="compositionally biased region" description="Acidic residues" evidence="1">
    <location>
        <begin position="900"/>
        <end position="920"/>
    </location>
</feature>
<dbReference type="Proteomes" id="UP000196531">
    <property type="component" value="Unassembled WGS sequence"/>
</dbReference>
<gene>
    <name evidence="2" type="ORF">A9Q84_07425</name>
</gene>
<proteinExistence type="predicted"/>
<evidence type="ECO:0000313" key="3">
    <source>
        <dbReference type="Proteomes" id="UP000196531"/>
    </source>
</evidence>
<organism evidence="2 3">
    <name type="scientific">Halobacteriovorax marinus</name>
    <dbReference type="NCBI Taxonomy" id="97084"/>
    <lineage>
        <taxon>Bacteria</taxon>
        <taxon>Pseudomonadati</taxon>
        <taxon>Bdellovibrionota</taxon>
        <taxon>Bacteriovoracia</taxon>
        <taxon>Bacteriovoracales</taxon>
        <taxon>Halobacteriovoraceae</taxon>
        <taxon>Halobacteriovorax</taxon>
    </lineage>
</organism>
<feature type="compositionally biased region" description="Basic and acidic residues" evidence="1">
    <location>
        <begin position="498"/>
        <end position="630"/>
    </location>
</feature>
<name>A0A1Y5F5L4_9BACT</name>
<feature type="compositionally biased region" description="Low complexity" evidence="1">
    <location>
        <begin position="841"/>
        <end position="856"/>
    </location>
</feature>
<feature type="region of interest" description="Disordered" evidence="1">
    <location>
        <begin position="459"/>
        <end position="638"/>
    </location>
</feature>
<protein>
    <submittedName>
        <fullName evidence="2">Uncharacterized protein</fullName>
    </submittedName>
</protein>
<feature type="compositionally biased region" description="Basic and acidic residues" evidence="1">
    <location>
        <begin position="781"/>
        <end position="799"/>
    </location>
</feature>
<reference evidence="3" key="1">
    <citation type="journal article" date="2017" name="Proc. Natl. Acad. Sci. U.S.A.">
        <title>Simulation of Deepwater Horizon oil plume reveals substrate specialization within a complex community of hydrocarbon-degraders.</title>
        <authorList>
            <person name="Hu P."/>
            <person name="Dubinsky E.A."/>
            <person name="Probst A.J."/>
            <person name="Wang J."/>
            <person name="Sieber C.M.K."/>
            <person name="Tom L.M."/>
            <person name="Gardinali P."/>
            <person name="Banfield J.F."/>
            <person name="Atlas R.M."/>
            <person name="Andersen G.L."/>
        </authorList>
    </citation>
    <scope>NUCLEOTIDE SEQUENCE [LARGE SCALE GENOMIC DNA]</scope>
</reference>
<sequence length="1050" mass="117371">MNITFILLITFFNFGLRAEVKVDSFQNTLDKFEKYCIDQNDELREDVYVKEEYYSCRDEMNFLQDEFAKREELMTSNPDIYKQYKDCIANRVKPKVIPFIEQIKDVTEQVTCNADEKAEFEKDCGKAWECNKFRAILSGAKLLPEMIEEPITKFVRNSVQKKNYDSECIGDGRSNCIEDFITAFLSNLWSSASSVWSLVSSGAKSLFNMDSWFDSEADKLQVKATQSKQDVKDFWDSPGLWFSNTMDKLKKGVDEWVKSSVFCQKWEGRAQFSKCLKPLESYECIDCDDKINATCIAIGAIASEAGVAILTAGVGTAASLTARAGARTMAAVAAKVSSKVKAVAPSFKTGSKGKPSSKMMIAASVAAKGISSGTRIAKEYYLITSDKARRIKEKMDKISLAVNNAKVVVVAKKIIEKGNIPARISEKLGEKGVLLAAKVTSKVGKGTLKKEANTLVKLSKKSKRSAKAKGIIQDKSHGKGRTVTHTGKGSRVYSKGKRASETDRKTNTENDRIANSRESRTSSERNSHNQRERAKVSQERSKKKDSQRNLSEQRKSDEQNRITSENKKRDDQRRVDQQSKREQQKKDQQKRLTEESRKKKEKKKLEDKRVAEEKRKKELKNKEKESEENRKKKNIKRGLVASVVAADLAAKGIAISEKQAAKELEQISKAANGKAEKFEKNLFSAKKVLGIDSDFSNSSKDLKQAAAVKEMYSDKNKNEMISQIQKTNSNLSKSEARQVFNDRQSEVNESYDYLDNRNKLNSSSNFSSNSNSNSSSQSISTERRQLSDELAKIKSERKLAGVNSEIASIKSQRDEIKNSIKDTKQVASGDEKLATNDSEQIADSKSSISGSSSSSDIAKKASRIPSGSQSSTIGGASSPTAQISEQGLDEGISSKQETADNTEVDNLEDEIDVLEDESIAETEKKEEKEEALKEQEQRKVGKSKNLKNLLDLLNKKDMKIELDVAFDRDFTEIKVTDAASKQRLKLLKYKVDSGVMATRKVTYQVATGELEIYQFDKENFTLAIDKFGKAELLDESKSNSILQSSVLPDE</sequence>
<feature type="region of interest" description="Disordered" evidence="1">
    <location>
        <begin position="726"/>
        <end position="939"/>
    </location>
</feature>
<dbReference type="EMBL" id="MAAO01000006">
    <property type="protein sequence ID" value="OUR96183.1"/>
    <property type="molecule type" value="Genomic_DNA"/>
</dbReference>
<feature type="compositionally biased region" description="Basic and acidic residues" evidence="1">
    <location>
        <begin position="921"/>
        <end position="939"/>
    </location>
</feature>
<evidence type="ECO:0000256" key="1">
    <source>
        <dbReference type="SAM" id="MobiDB-lite"/>
    </source>
</evidence>